<gene>
    <name evidence="2" type="ORF">SCARR_02576</name>
</gene>
<feature type="domain" description="DUF2007" evidence="1">
    <location>
        <begin position="3"/>
        <end position="49"/>
    </location>
</feature>
<dbReference type="AlphaFoldDB" id="A0A6C2UKU7"/>
<dbReference type="InterPro" id="IPR011322">
    <property type="entry name" value="N-reg_PII-like_a/b"/>
</dbReference>
<dbReference type="SUPFAM" id="SSF54913">
    <property type="entry name" value="GlnB-like"/>
    <property type="match status" value="1"/>
</dbReference>
<sequence length="113" mass="12900">MQLEESGINAFIADQNLALINPLYSGAIGGIRIQIHEDDMKKAREILDDENPVDTGIFKCPNCSSDSVEYENVSKRSAYLSLFLINMPFTWSKRKCTCKNCGHKWKDKKRPQM</sequence>
<evidence type="ECO:0000259" key="1">
    <source>
        <dbReference type="Pfam" id="PF09413"/>
    </source>
</evidence>
<name>A0A6C2UKU7_9BACT</name>
<reference evidence="2 3" key="1">
    <citation type="submission" date="2019-04" db="EMBL/GenBank/DDBJ databases">
        <authorList>
            <person name="Van Vliet M D."/>
        </authorList>
    </citation>
    <scope>NUCLEOTIDE SEQUENCE [LARGE SCALE GENOMIC DNA]</scope>
    <source>
        <strain evidence="2 3">F21</strain>
    </source>
</reference>
<accession>A0A6C2UKU7</accession>
<proteinExistence type="predicted"/>
<dbReference type="Proteomes" id="UP000346198">
    <property type="component" value="Unassembled WGS sequence"/>
</dbReference>
<dbReference type="SUPFAM" id="SSF57783">
    <property type="entry name" value="Zinc beta-ribbon"/>
    <property type="match status" value="1"/>
</dbReference>
<evidence type="ECO:0000313" key="2">
    <source>
        <dbReference type="EMBL" id="VGO20513.1"/>
    </source>
</evidence>
<dbReference type="Pfam" id="PF09413">
    <property type="entry name" value="DUF2007"/>
    <property type="match status" value="1"/>
</dbReference>
<dbReference type="Gene3D" id="3.30.70.790">
    <property type="entry name" value="UreE, C-terminal domain"/>
    <property type="match status" value="1"/>
</dbReference>
<evidence type="ECO:0000313" key="3">
    <source>
        <dbReference type="Proteomes" id="UP000346198"/>
    </source>
</evidence>
<dbReference type="EMBL" id="CAAHFH010000001">
    <property type="protein sequence ID" value="VGO20513.1"/>
    <property type="molecule type" value="Genomic_DNA"/>
</dbReference>
<dbReference type="InterPro" id="IPR018551">
    <property type="entry name" value="DUF2007"/>
</dbReference>
<organism evidence="2 3">
    <name type="scientific">Pontiella sulfatireligans</name>
    <dbReference type="NCBI Taxonomy" id="2750658"/>
    <lineage>
        <taxon>Bacteria</taxon>
        <taxon>Pseudomonadati</taxon>
        <taxon>Kiritimatiellota</taxon>
        <taxon>Kiritimatiellia</taxon>
        <taxon>Kiritimatiellales</taxon>
        <taxon>Pontiellaceae</taxon>
        <taxon>Pontiella</taxon>
    </lineage>
</organism>
<protein>
    <recommendedName>
        <fullName evidence="1">DUF2007 domain-containing protein</fullName>
    </recommendedName>
</protein>
<keyword evidence="3" id="KW-1185">Reference proteome</keyword>